<evidence type="ECO:0000313" key="2">
    <source>
        <dbReference type="EMBL" id="KIW18376.1"/>
    </source>
</evidence>
<gene>
    <name evidence="2" type="ORF">PV08_02664</name>
</gene>
<reference evidence="2 3" key="1">
    <citation type="submission" date="2015-01" db="EMBL/GenBank/DDBJ databases">
        <title>The Genome Sequence of Exophiala spinifera CBS89968.</title>
        <authorList>
            <consortium name="The Broad Institute Genomics Platform"/>
            <person name="Cuomo C."/>
            <person name="de Hoog S."/>
            <person name="Gorbushina A."/>
            <person name="Stielow B."/>
            <person name="Teixiera M."/>
            <person name="Abouelleil A."/>
            <person name="Chapman S.B."/>
            <person name="Priest M."/>
            <person name="Young S.K."/>
            <person name="Wortman J."/>
            <person name="Nusbaum C."/>
            <person name="Birren B."/>
        </authorList>
    </citation>
    <scope>NUCLEOTIDE SEQUENCE [LARGE SCALE GENOMIC DNA]</scope>
    <source>
        <strain evidence="2 3">CBS 89968</strain>
    </source>
</reference>
<evidence type="ECO:0000313" key="3">
    <source>
        <dbReference type="Proteomes" id="UP000053328"/>
    </source>
</evidence>
<feature type="region of interest" description="Disordered" evidence="1">
    <location>
        <begin position="141"/>
        <end position="223"/>
    </location>
</feature>
<dbReference type="AlphaFoldDB" id="A0A0D1YSV8"/>
<dbReference type="HOGENOM" id="CLU_877267_0_0_1"/>
<dbReference type="OrthoDB" id="4119250at2759"/>
<organism evidence="2 3">
    <name type="scientific">Exophiala spinifera</name>
    <dbReference type="NCBI Taxonomy" id="91928"/>
    <lineage>
        <taxon>Eukaryota</taxon>
        <taxon>Fungi</taxon>
        <taxon>Dikarya</taxon>
        <taxon>Ascomycota</taxon>
        <taxon>Pezizomycotina</taxon>
        <taxon>Eurotiomycetes</taxon>
        <taxon>Chaetothyriomycetidae</taxon>
        <taxon>Chaetothyriales</taxon>
        <taxon>Herpotrichiellaceae</taxon>
        <taxon>Exophiala</taxon>
    </lineage>
</organism>
<keyword evidence="3" id="KW-1185">Reference proteome</keyword>
<dbReference type="Proteomes" id="UP000053328">
    <property type="component" value="Unassembled WGS sequence"/>
</dbReference>
<sequence>MEHGNDRSDLGLHYTHYHHNTNNDPFRTSATNLEIPRLNVSGQPTVPPNSLSDALLQHDEIHRHRDIVCKYLLIPTDLWAALFQSPSVSPAQTLLTDYLIHTYGALPHGLWHCLLSLRNDIHFDQLQDILVERLSALPASQIHSRSGSSAPRLERASPEMSLNMGPFHPTPGHSPNDTSPWPILDHTGQVQPSTPVPLSIVRSRSRTNSRSPYSKDNRKGRAPPGQSFYCPVLECTHSPFRNAGNYLIHLDRFHPDYPKHEPACALRYDLARGGTEPEETILSTNSTVVDDLFHFSAAPDEGLSFGRFQETLQRHNP</sequence>
<protein>
    <submittedName>
        <fullName evidence="2">Uncharacterized protein</fullName>
    </submittedName>
</protein>
<dbReference type="EMBL" id="KN847493">
    <property type="protein sequence ID" value="KIW18376.1"/>
    <property type="molecule type" value="Genomic_DNA"/>
</dbReference>
<dbReference type="VEuPathDB" id="FungiDB:PV08_02664"/>
<dbReference type="GeneID" id="27329747"/>
<evidence type="ECO:0000256" key="1">
    <source>
        <dbReference type="SAM" id="MobiDB-lite"/>
    </source>
</evidence>
<accession>A0A0D1YSV8</accession>
<proteinExistence type="predicted"/>
<dbReference type="RefSeq" id="XP_016238592.1">
    <property type="nucleotide sequence ID" value="XM_016377022.1"/>
</dbReference>
<name>A0A0D1YSV8_9EURO</name>